<dbReference type="EMBL" id="CASHTH010000050">
    <property type="protein sequence ID" value="CAI7990040.1"/>
    <property type="molecule type" value="Genomic_DNA"/>
</dbReference>
<dbReference type="AlphaFoldDB" id="A0AA35QS94"/>
<evidence type="ECO:0000313" key="1">
    <source>
        <dbReference type="EMBL" id="CAI7990040.1"/>
    </source>
</evidence>
<keyword evidence="2" id="KW-1185">Reference proteome</keyword>
<protein>
    <submittedName>
        <fullName evidence="1">Uncharacterized protein</fullName>
    </submittedName>
</protein>
<proteinExistence type="predicted"/>
<gene>
    <name evidence="1" type="ORF">GBAR_LOCUS395</name>
</gene>
<evidence type="ECO:0000313" key="2">
    <source>
        <dbReference type="Proteomes" id="UP001174909"/>
    </source>
</evidence>
<comment type="caution">
    <text evidence="1">The sequence shown here is derived from an EMBL/GenBank/DDBJ whole genome shotgun (WGS) entry which is preliminary data.</text>
</comment>
<dbReference type="Proteomes" id="UP001174909">
    <property type="component" value="Unassembled WGS sequence"/>
</dbReference>
<sequence>MHYSVSYQCSLECDAGTVNVAALSWPSGEQSGDTMWDNGSWWRRGEGGEVKVWTCDNGELQHSFSLYTAVQSDILHLPPSISPPFGCLLLIIPSPCISHHTSPV</sequence>
<accession>A0AA35QS94</accession>
<reference evidence="1" key="1">
    <citation type="submission" date="2023-03" db="EMBL/GenBank/DDBJ databases">
        <authorList>
            <person name="Steffen K."/>
            <person name="Cardenas P."/>
        </authorList>
    </citation>
    <scope>NUCLEOTIDE SEQUENCE</scope>
</reference>
<organism evidence="1 2">
    <name type="scientific">Geodia barretti</name>
    <name type="common">Barrett's horny sponge</name>
    <dbReference type="NCBI Taxonomy" id="519541"/>
    <lineage>
        <taxon>Eukaryota</taxon>
        <taxon>Metazoa</taxon>
        <taxon>Porifera</taxon>
        <taxon>Demospongiae</taxon>
        <taxon>Heteroscleromorpha</taxon>
        <taxon>Tetractinellida</taxon>
        <taxon>Astrophorina</taxon>
        <taxon>Geodiidae</taxon>
        <taxon>Geodia</taxon>
    </lineage>
</organism>
<name>A0AA35QS94_GEOBA</name>